<evidence type="ECO:0000256" key="2">
    <source>
        <dbReference type="ARBA" id="ARBA00023315"/>
    </source>
</evidence>
<evidence type="ECO:0000256" key="1">
    <source>
        <dbReference type="ARBA" id="ARBA00022679"/>
    </source>
</evidence>
<dbReference type="InterPro" id="IPR000182">
    <property type="entry name" value="GNAT_dom"/>
</dbReference>
<comment type="caution">
    <text evidence="4">The sequence shown here is derived from an EMBL/GenBank/DDBJ whole genome shotgun (WGS) entry which is preliminary data.</text>
</comment>
<proteinExistence type="predicted"/>
<dbReference type="InterPro" id="IPR050832">
    <property type="entry name" value="Bact_Acetyltransf"/>
</dbReference>
<gene>
    <name evidence="4" type="ORF">AFCDBAGC_4972</name>
</gene>
<evidence type="ECO:0000313" key="4">
    <source>
        <dbReference type="EMBL" id="GJD47087.1"/>
    </source>
</evidence>
<dbReference type="InterPro" id="IPR016181">
    <property type="entry name" value="Acyl_CoA_acyltransferase"/>
</dbReference>
<dbReference type="RefSeq" id="WP_147753498.1">
    <property type="nucleotide sequence ID" value="NZ_BPQG01000113.1"/>
</dbReference>
<keyword evidence="2" id="KW-0012">Acyltransferase</keyword>
<sequence>MSGRYGLEIRAANAADAPGLAALIGAAGRGIAVRDLAERIEALRGRDGAALVAVEWGPPGGLVVLHWYHTLVAEPTAQITTLLVAPDDRRRGLGRLLLKAAAQAARSAGCDGLEMLLPPDRPDLEAFCAATGFVAAGTRMTRPLRKKGGER</sequence>
<dbReference type="Proteomes" id="UP001055117">
    <property type="component" value="Unassembled WGS sequence"/>
</dbReference>
<dbReference type="PROSITE" id="PS51186">
    <property type="entry name" value="GNAT"/>
    <property type="match status" value="1"/>
</dbReference>
<dbReference type="EMBL" id="BPQG01000113">
    <property type="protein sequence ID" value="GJD47087.1"/>
    <property type="molecule type" value="Genomic_DNA"/>
</dbReference>
<evidence type="ECO:0000313" key="5">
    <source>
        <dbReference type="Proteomes" id="UP001055117"/>
    </source>
</evidence>
<dbReference type="Pfam" id="PF00583">
    <property type="entry name" value="Acetyltransf_1"/>
    <property type="match status" value="1"/>
</dbReference>
<feature type="domain" description="N-acetyltransferase" evidence="3">
    <location>
        <begin position="7"/>
        <end position="149"/>
    </location>
</feature>
<dbReference type="Gene3D" id="3.40.630.30">
    <property type="match status" value="1"/>
</dbReference>
<accession>A0ABQ4QPF6</accession>
<organism evidence="4 5">
    <name type="scientific">Methylobacterium cerastii</name>
    <dbReference type="NCBI Taxonomy" id="932741"/>
    <lineage>
        <taxon>Bacteria</taxon>
        <taxon>Pseudomonadati</taxon>
        <taxon>Pseudomonadota</taxon>
        <taxon>Alphaproteobacteria</taxon>
        <taxon>Hyphomicrobiales</taxon>
        <taxon>Methylobacteriaceae</taxon>
        <taxon>Methylobacterium</taxon>
    </lineage>
</organism>
<dbReference type="PANTHER" id="PTHR43877">
    <property type="entry name" value="AMINOALKYLPHOSPHONATE N-ACETYLTRANSFERASE-RELATED-RELATED"/>
    <property type="match status" value="1"/>
</dbReference>
<keyword evidence="5" id="KW-1185">Reference proteome</keyword>
<dbReference type="PANTHER" id="PTHR43877:SF1">
    <property type="entry name" value="ACETYLTRANSFERASE"/>
    <property type="match status" value="1"/>
</dbReference>
<keyword evidence="1" id="KW-0808">Transferase</keyword>
<name>A0ABQ4QPF6_9HYPH</name>
<reference evidence="4 5" key="1">
    <citation type="journal article" date="2021" name="Front. Microbiol.">
        <title>Comprehensive Comparative Genomics and Phenotyping of Methylobacterium Species.</title>
        <authorList>
            <person name="Alessa O."/>
            <person name="Ogura Y."/>
            <person name="Fujitani Y."/>
            <person name="Takami H."/>
            <person name="Hayashi T."/>
            <person name="Sahin N."/>
            <person name="Tani A."/>
        </authorList>
    </citation>
    <scope>NUCLEOTIDE SEQUENCE [LARGE SCALE GENOMIC DNA]</scope>
    <source>
        <strain evidence="4 5">DSM 23679</strain>
    </source>
</reference>
<protein>
    <recommendedName>
        <fullName evidence="3">N-acetyltransferase domain-containing protein</fullName>
    </recommendedName>
</protein>
<dbReference type="SUPFAM" id="SSF55729">
    <property type="entry name" value="Acyl-CoA N-acyltransferases (Nat)"/>
    <property type="match status" value="1"/>
</dbReference>
<evidence type="ECO:0000259" key="3">
    <source>
        <dbReference type="PROSITE" id="PS51186"/>
    </source>
</evidence>